<proteinExistence type="predicted"/>
<dbReference type="OrthoDB" id="7061264at2"/>
<name>A0A423PPU8_9GAMM</name>
<keyword evidence="1" id="KW-0472">Membrane</keyword>
<dbReference type="EMBL" id="AYKF01000091">
    <property type="protein sequence ID" value="ROO27551.1"/>
    <property type="molecule type" value="Genomic_DNA"/>
</dbReference>
<dbReference type="AlphaFoldDB" id="A0A423PPU8"/>
<comment type="caution">
    <text evidence="2">The sequence shown here is derived from an EMBL/GenBank/DDBJ whole genome shotgun (WGS) entry which is preliminary data.</text>
</comment>
<evidence type="ECO:0000313" key="2">
    <source>
        <dbReference type="EMBL" id="ROO27551.1"/>
    </source>
</evidence>
<accession>A0A423PPU8</accession>
<feature type="transmembrane region" description="Helical" evidence="1">
    <location>
        <begin position="5"/>
        <end position="24"/>
    </location>
</feature>
<sequence>MTETLWLLAGAYVALGVLVLALNIRSGWPLWVRLACIVAVSALYFVTWQSLQGLRGWPTGQALPHHFILNASTVTEPDEGDGDPGRIYLWVTPVIDDDPIGTPRAFALPYERRLHTQVQRARDEMRNGQLQLGTATPDVEGRRAADTNYFAPETQQIQLEDLPEPSLPEK</sequence>
<feature type="transmembrane region" description="Helical" evidence="1">
    <location>
        <begin position="30"/>
        <end position="48"/>
    </location>
</feature>
<keyword evidence="1" id="KW-1133">Transmembrane helix</keyword>
<evidence type="ECO:0000313" key="3">
    <source>
        <dbReference type="Proteomes" id="UP000285123"/>
    </source>
</evidence>
<dbReference type="Proteomes" id="UP000285123">
    <property type="component" value="Unassembled WGS sequence"/>
</dbReference>
<evidence type="ECO:0000256" key="1">
    <source>
        <dbReference type="SAM" id="Phobius"/>
    </source>
</evidence>
<organism evidence="2 3">
    <name type="scientific">Salinisphaera orenii YIM 95161</name>
    <dbReference type="NCBI Taxonomy" id="1051139"/>
    <lineage>
        <taxon>Bacteria</taxon>
        <taxon>Pseudomonadati</taxon>
        <taxon>Pseudomonadota</taxon>
        <taxon>Gammaproteobacteria</taxon>
        <taxon>Salinisphaerales</taxon>
        <taxon>Salinisphaeraceae</taxon>
        <taxon>Salinisphaera</taxon>
    </lineage>
</organism>
<keyword evidence="1" id="KW-0812">Transmembrane</keyword>
<protein>
    <submittedName>
        <fullName evidence="2">Uncharacterized protein</fullName>
    </submittedName>
</protein>
<dbReference type="RefSeq" id="WP_123591511.1">
    <property type="nucleotide sequence ID" value="NZ_AYKF01000091.1"/>
</dbReference>
<gene>
    <name evidence="2" type="ORF">SAHL_11290</name>
</gene>
<reference evidence="2 3" key="1">
    <citation type="submission" date="2013-10" db="EMBL/GenBank/DDBJ databases">
        <title>Salinisphaera halophila YIM 95161 Genome Sequencing.</title>
        <authorList>
            <person name="Lai Q."/>
            <person name="Li C."/>
            <person name="Shao Z."/>
        </authorList>
    </citation>
    <scope>NUCLEOTIDE SEQUENCE [LARGE SCALE GENOMIC DNA]</scope>
    <source>
        <strain evidence="2 3">YIM 95161</strain>
    </source>
</reference>